<dbReference type="EMBL" id="PGCJ01000001">
    <property type="protein sequence ID" value="PLW58822.1"/>
    <property type="molecule type" value="Genomic_DNA"/>
</dbReference>
<dbReference type="Proteomes" id="UP000235388">
    <property type="component" value="Unassembled WGS sequence"/>
</dbReference>
<reference evidence="3 4" key="1">
    <citation type="submission" date="2017-11" db="EMBL/GenBank/DDBJ databases">
        <title>De novo assembly and phasing of dikaryotic genomes from two isolates of Puccinia coronata f. sp. avenae, the causal agent of oat crown rust.</title>
        <authorList>
            <person name="Miller M.E."/>
            <person name="Zhang Y."/>
            <person name="Omidvar V."/>
            <person name="Sperschneider J."/>
            <person name="Schwessinger B."/>
            <person name="Raley C."/>
            <person name="Palmer J.M."/>
            <person name="Garnica D."/>
            <person name="Upadhyaya N."/>
            <person name="Rathjen J."/>
            <person name="Taylor J.M."/>
            <person name="Park R.F."/>
            <person name="Dodds P.N."/>
            <person name="Hirsch C.D."/>
            <person name="Kianian S.F."/>
            <person name="Figueroa M."/>
        </authorList>
    </citation>
    <scope>NUCLEOTIDE SEQUENCE [LARGE SCALE GENOMIC DNA]</scope>
    <source>
        <strain evidence="2">12NC29</strain>
        <strain evidence="1">12SD80</strain>
    </source>
</reference>
<accession>A0A2N5V734</accession>
<keyword evidence="3" id="KW-1185">Reference proteome</keyword>
<evidence type="ECO:0000313" key="3">
    <source>
        <dbReference type="Proteomes" id="UP000235388"/>
    </source>
</evidence>
<organism evidence="1 4">
    <name type="scientific">Puccinia coronata f. sp. avenae</name>
    <dbReference type="NCBI Taxonomy" id="200324"/>
    <lineage>
        <taxon>Eukaryota</taxon>
        <taxon>Fungi</taxon>
        <taxon>Dikarya</taxon>
        <taxon>Basidiomycota</taxon>
        <taxon>Pucciniomycotina</taxon>
        <taxon>Pucciniomycetes</taxon>
        <taxon>Pucciniales</taxon>
        <taxon>Pucciniaceae</taxon>
        <taxon>Puccinia</taxon>
    </lineage>
</organism>
<dbReference type="EMBL" id="PGCI01000045">
    <property type="protein sequence ID" value="PLW45778.1"/>
    <property type="molecule type" value="Genomic_DNA"/>
</dbReference>
<dbReference type="Proteomes" id="UP000235392">
    <property type="component" value="Unassembled WGS sequence"/>
</dbReference>
<evidence type="ECO:0000313" key="2">
    <source>
        <dbReference type="EMBL" id="PLW58822.1"/>
    </source>
</evidence>
<evidence type="ECO:0000313" key="1">
    <source>
        <dbReference type="EMBL" id="PLW45778.1"/>
    </source>
</evidence>
<evidence type="ECO:0000313" key="4">
    <source>
        <dbReference type="Proteomes" id="UP000235392"/>
    </source>
</evidence>
<proteinExistence type="predicted"/>
<protein>
    <submittedName>
        <fullName evidence="1">Uncharacterized protein</fullName>
    </submittedName>
</protein>
<comment type="caution">
    <text evidence="1">The sequence shown here is derived from an EMBL/GenBank/DDBJ whole genome shotgun (WGS) entry which is preliminary data.</text>
</comment>
<name>A0A2N5V734_9BASI</name>
<sequence length="180" mass="20886">MRSGFESIKQLRDIVWARLTGSWSRFSHVISTWWEAITRLFNSKLQDKKVHNLVLEVIWDHAELEEDKPAFYRNLNARVQSSLDKSIPLVKEFRDIEHQIVKTGEEISENIRPILPPIKDGLSPLEVLGKRLATINSEALAIDRKILRDHLPSTKKYLSKFLGFTGPKNYLAPLVRLKFK</sequence>
<gene>
    <name evidence="2" type="ORF">PCANC_00274</name>
    <name evidence="1" type="ORF">PCASD_04751</name>
</gene>
<dbReference type="AlphaFoldDB" id="A0A2N5V734"/>